<proteinExistence type="predicted"/>
<name>A0ABN7V8P1_GIGMA</name>
<dbReference type="Proteomes" id="UP000789901">
    <property type="component" value="Unassembled WGS sequence"/>
</dbReference>
<evidence type="ECO:0000313" key="1">
    <source>
        <dbReference type="EMBL" id="CAG8744714.1"/>
    </source>
</evidence>
<accession>A0ABN7V8P1</accession>
<reference evidence="1 2" key="1">
    <citation type="submission" date="2021-06" db="EMBL/GenBank/DDBJ databases">
        <authorList>
            <person name="Kallberg Y."/>
            <person name="Tangrot J."/>
            <person name="Rosling A."/>
        </authorList>
    </citation>
    <scope>NUCLEOTIDE SEQUENCE [LARGE SCALE GENOMIC DNA]</scope>
    <source>
        <strain evidence="1 2">120-4 pot B 10/14</strain>
    </source>
</reference>
<protein>
    <submittedName>
        <fullName evidence="1">45668_t:CDS:1</fullName>
    </submittedName>
</protein>
<evidence type="ECO:0000313" key="2">
    <source>
        <dbReference type="Proteomes" id="UP000789901"/>
    </source>
</evidence>
<keyword evidence="2" id="KW-1185">Reference proteome</keyword>
<gene>
    <name evidence="1" type="ORF">GMARGA_LOCUS15744</name>
</gene>
<sequence length="84" mass="9507">MKRIGCPFTISVNYHNHIKKFAITKSNLEHNYDNCIDATKFSTVAQKLDKDGLGLNEIELLLKTLCDDKSIVDNIVLKDALNNK</sequence>
<dbReference type="EMBL" id="CAJVQB010011033">
    <property type="protein sequence ID" value="CAG8744714.1"/>
    <property type="molecule type" value="Genomic_DNA"/>
</dbReference>
<comment type="caution">
    <text evidence="1">The sequence shown here is derived from an EMBL/GenBank/DDBJ whole genome shotgun (WGS) entry which is preliminary data.</text>
</comment>
<organism evidence="1 2">
    <name type="scientific">Gigaspora margarita</name>
    <dbReference type="NCBI Taxonomy" id="4874"/>
    <lineage>
        <taxon>Eukaryota</taxon>
        <taxon>Fungi</taxon>
        <taxon>Fungi incertae sedis</taxon>
        <taxon>Mucoromycota</taxon>
        <taxon>Glomeromycotina</taxon>
        <taxon>Glomeromycetes</taxon>
        <taxon>Diversisporales</taxon>
        <taxon>Gigasporaceae</taxon>
        <taxon>Gigaspora</taxon>
    </lineage>
</organism>